<evidence type="ECO:0000313" key="3">
    <source>
        <dbReference type="Proteomes" id="UP001517367"/>
    </source>
</evidence>
<name>A0ABW9JK96_9SPHI</name>
<gene>
    <name evidence="2" type="ORF">E5L68_015670</name>
</gene>
<dbReference type="InterPro" id="IPR009061">
    <property type="entry name" value="DNA-bd_dom_put_sf"/>
</dbReference>
<organism evidence="2 3">
    <name type="scientific">Pedobacter helvus</name>
    <dbReference type="NCBI Taxonomy" id="2563444"/>
    <lineage>
        <taxon>Bacteria</taxon>
        <taxon>Pseudomonadati</taxon>
        <taxon>Bacteroidota</taxon>
        <taxon>Sphingobacteriia</taxon>
        <taxon>Sphingobacteriales</taxon>
        <taxon>Sphingobacteriaceae</taxon>
        <taxon>Pedobacter</taxon>
    </lineage>
</organism>
<evidence type="ECO:0000313" key="2">
    <source>
        <dbReference type="EMBL" id="MFN0292834.1"/>
    </source>
</evidence>
<feature type="domain" description="Helix-turn-helix" evidence="1">
    <location>
        <begin position="132"/>
        <end position="180"/>
    </location>
</feature>
<accession>A0ABW9JK96</accession>
<dbReference type="SUPFAM" id="SSF46955">
    <property type="entry name" value="Putative DNA-binding domain"/>
    <property type="match status" value="1"/>
</dbReference>
<dbReference type="RefSeq" id="WP_138728594.1">
    <property type="nucleotide sequence ID" value="NZ_SRMP02000034.1"/>
</dbReference>
<reference evidence="2 3" key="1">
    <citation type="submission" date="2024-12" db="EMBL/GenBank/DDBJ databases">
        <authorList>
            <person name="Hu S."/>
        </authorList>
    </citation>
    <scope>NUCLEOTIDE SEQUENCE [LARGE SCALE GENOMIC DNA]</scope>
    <source>
        <strain evidence="2 3">P-25</strain>
    </source>
</reference>
<evidence type="ECO:0000259" key="1">
    <source>
        <dbReference type="Pfam" id="PF12728"/>
    </source>
</evidence>
<keyword evidence="3" id="KW-1185">Reference proteome</keyword>
<dbReference type="InterPro" id="IPR041657">
    <property type="entry name" value="HTH_17"/>
</dbReference>
<protein>
    <submittedName>
        <fullName evidence="2">Helix-turn-helix transcriptional regulator</fullName>
    </submittedName>
</protein>
<sequence length="182" mass="21991">MKRFYIRWEERNKQERLELLRKFIKPLYENKELNLFLANAMELVKSIDEKIYYLQYCRKLIAQTVRKPDEAHFRAFRDEYELYFLEIEQEQEVHNSLKWVDAELQYLQFLKSENQGKVDEQHRQISTAEKDWLTTPELLVWLGISKATLHRKMAQGLPKTKIGRGVRFVPEEVKAWIASQNN</sequence>
<dbReference type="Pfam" id="PF12728">
    <property type="entry name" value="HTH_17"/>
    <property type="match status" value="1"/>
</dbReference>
<dbReference type="EMBL" id="SRMP02000034">
    <property type="protein sequence ID" value="MFN0292834.1"/>
    <property type="molecule type" value="Genomic_DNA"/>
</dbReference>
<comment type="caution">
    <text evidence="2">The sequence shown here is derived from an EMBL/GenBank/DDBJ whole genome shotgun (WGS) entry which is preliminary data.</text>
</comment>
<proteinExistence type="predicted"/>
<dbReference type="Proteomes" id="UP001517367">
    <property type="component" value="Unassembled WGS sequence"/>
</dbReference>